<evidence type="ECO:0000256" key="2">
    <source>
        <dbReference type="ARBA" id="ARBA00006164"/>
    </source>
</evidence>
<evidence type="ECO:0000256" key="7">
    <source>
        <dbReference type="RuleBase" id="RU367025"/>
    </source>
</evidence>
<dbReference type="InterPro" id="IPR005037">
    <property type="entry name" value="PRP38"/>
</dbReference>
<dbReference type="Proteomes" id="UP000087766">
    <property type="component" value="Chromosome 6"/>
</dbReference>
<dbReference type="AlphaFoldDB" id="A0A3Q0F543"/>
<evidence type="ECO:0000256" key="1">
    <source>
        <dbReference type="ARBA" id="ARBA00004123"/>
    </source>
</evidence>
<protein>
    <recommendedName>
        <fullName evidence="7">Pre-mRNA-splicing factor 38</fullName>
    </recommendedName>
</protein>
<proteinExistence type="inferred from homology"/>
<comment type="similarity">
    <text evidence="2 7">Belongs to the PRP38 family.</text>
</comment>
<keyword evidence="3 7" id="KW-0507">mRNA processing</keyword>
<reference evidence="9" key="2">
    <citation type="submission" date="2025-08" db="UniProtKB">
        <authorList>
            <consortium name="RefSeq"/>
        </authorList>
    </citation>
    <scope>IDENTIFICATION</scope>
    <source>
        <tissue evidence="9">Leaf</tissue>
    </source>
</reference>
<dbReference type="PANTHER" id="PTHR23142">
    <property type="entry name" value="PRE-MRNA-SPLICING FACTOR 38A-RELATED"/>
    <property type="match status" value="1"/>
</dbReference>
<comment type="function">
    <text evidence="7">Required for pre-mRNA splicing.</text>
</comment>
<evidence type="ECO:0000256" key="5">
    <source>
        <dbReference type="ARBA" id="ARBA00023187"/>
    </source>
</evidence>
<keyword evidence="5 7" id="KW-0508">mRNA splicing</keyword>
<evidence type="ECO:0000256" key="4">
    <source>
        <dbReference type="ARBA" id="ARBA00022728"/>
    </source>
</evidence>
<accession>A0A3Q0F543</accession>
<gene>
    <name evidence="9" type="primary">LOC106764886</name>
</gene>
<reference evidence="8" key="1">
    <citation type="journal article" date="2014" name="Nat. Commun.">
        <title>Genome sequence of mungbean and insights into evolution within Vigna species.</title>
        <authorList>
            <person name="Kang Y.J."/>
            <person name="Kim S.K."/>
            <person name="Kim M.Y."/>
            <person name="Lestari P."/>
            <person name="Kim K.H."/>
            <person name="Ha B.K."/>
            <person name="Jun T.H."/>
            <person name="Hwang W.J."/>
            <person name="Lee T."/>
            <person name="Lee J."/>
            <person name="Shim S."/>
            <person name="Yoon M.Y."/>
            <person name="Jang Y.E."/>
            <person name="Han K.S."/>
            <person name="Taeprayoon P."/>
            <person name="Yoon N."/>
            <person name="Somta P."/>
            <person name="Tanya P."/>
            <person name="Kim K.S."/>
            <person name="Gwag J.G."/>
            <person name="Moon J.K."/>
            <person name="Lee Y.H."/>
            <person name="Park B.S."/>
            <person name="Bombarely A."/>
            <person name="Doyle J.J."/>
            <person name="Jackson S.A."/>
            <person name="Schafleitner R."/>
            <person name="Srinives P."/>
            <person name="Varshney R.K."/>
            <person name="Lee S.H."/>
        </authorList>
    </citation>
    <scope>NUCLEOTIDE SEQUENCE [LARGE SCALE GENOMIC DNA]</scope>
    <source>
        <strain evidence="8">cv. VC1973A</strain>
    </source>
</reference>
<keyword evidence="6 7" id="KW-0539">Nucleus</keyword>
<dbReference type="GO" id="GO:0000398">
    <property type="term" value="P:mRNA splicing, via spliceosome"/>
    <property type="evidence" value="ECO:0007669"/>
    <property type="project" value="UniProtKB-UniRule"/>
</dbReference>
<evidence type="ECO:0000256" key="6">
    <source>
        <dbReference type="ARBA" id="ARBA00023242"/>
    </source>
</evidence>
<dbReference type="RefSeq" id="XP_022637734.1">
    <property type="nucleotide sequence ID" value="XM_022782013.1"/>
</dbReference>
<evidence type="ECO:0000256" key="3">
    <source>
        <dbReference type="ARBA" id="ARBA00022664"/>
    </source>
</evidence>
<organism evidence="8 9">
    <name type="scientific">Vigna radiata var. radiata</name>
    <name type="common">Mung bean</name>
    <name type="synonym">Phaseolus aureus</name>
    <dbReference type="NCBI Taxonomy" id="3916"/>
    <lineage>
        <taxon>Eukaryota</taxon>
        <taxon>Viridiplantae</taxon>
        <taxon>Streptophyta</taxon>
        <taxon>Embryophyta</taxon>
        <taxon>Tracheophyta</taxon>
        <taxon>Spermatophyta</taxon>
        <taxon>Magnoliopsida</taxon>
        <taxon>eudicotyledons</taxon>
        <taxon>Gunneridae</taxon>
        <taxon>Pentapetalae</taxon>
        <taxon>rosids</taxon>
        <taxon>fabids</taxon>
        <taxon>Fabales</taxon>
        <taxon>Fabaceae</taxon>
        <taxon>Papilionoideae</taxon>
        <taxon>50 kb inversion clade</taxon>
        <taxon>NPAAA clade</taxon>
        <taxon>indigoferoid/millettioid clade</taxon>
        <taxon>Phaseoleae</taxon>
        <taxon>Vigna</taxon>
    </lineage>
</organism>
<evidence type="ECO:0000313" key="8">
    <source>
        <dbReference type="Proteomes" id="UP000087766"/>
    </source>
</evidence>
<sequence length="199" mass="23198">MEIQTCGKPIDSLLEKVLCMNILSSDYFKELYRLKTYHEVIDEIYNQVDHVEPWMTGNCRGPSTAFCLLYKFFTMKLTVKQMHGLLKHPDSPYIRAVGFLYLRYCGDPKTLWSWFEPYIKDEEEFSPGSNGRMTTMGVYIRDLLLGQSFPTRDASRDCKCRYIPHRPIIWSNSLSITSTHCFLASPFLYCGRLCLILKS</sequence>
<dbReference type="Pfam" id="PF03371">
    <property type="entry name" value="PRP38"/>
    <property type="match status" value="1"/>
</dbReference>
<dbReference type="GO" id="GO:0005681">
    <property type="term" value="C:spliceosomal complex"/>
    <property type="evidence" value="ECO:0007669"/>
    <property type="project" value="UniProtKB-KW"/>
</dbReference>
<comment type="subcellular location">
    <subcellularLocation>
        <location evidence="1 7">Nucleus</location>
    </subcellularLocation>
</comment>
<keyword evidence="8" id="KW-1185">Reference proteome</keyword>
<name>A0A3Q0F543_VIGRR</name>
<dbReference type="GeneID" id="106764886"/>
<keyword evidence="4 7" id="KW-0747">Spliceosome</keyword>
<evidence type="ECO:0000313" key="9">
    <source>
        <dbReference type="RefSeq" id="XP_022637734.1"/>
    </source>
</evidence>